<feature type="region of interest" description="Disordered" evidence="1">
    <location>
        <begin position="1"/>
        <end position="89"/>
    </location>
</feature>
<organism evidence="2 3">
    <name type="scientific">Zizania palustris</name>
    <name type="common">Northern wild rice</name>
    <dbReference type="NCBI Taxonomy" id="103762"/>
    <lineage>
        <taxon>Eukaryota</taxon>
        <taxon>Viridiplantae</taxon>
        <taxon>Streptophyta</taxon>
        <taxon>Embryophyta</taxon>
        <taxon>Tracheophyta</taxon>
        <taxon>Spermatophyta</taxon>
        <taxon>Magnoliopsida</taxon>
        <taxon>Liliopsida</taxon>
        <taxon>Poales</taxon>
        <taxon>Poaceae</taxon>
        <taxon>BOP clade</taxon>
        <taxon>Oryzoideae</taxon>
        <taxon>Oryzeae</taxon>
        <taxon>Zizaniinae</taxon>
        <taxon>Zizania</taxon>
    </lineage>
</organism>
<evidence type="ECO:0000313" key="3">
    <source>
        <dbReference type="Proteomes" id="UP000729402"/>
    </source>
</evidence>
<accession>A0A8J5S7X9</accession>
<dbReference type="Proteomes" id="UP000729402">
    <property type="component" value="Unassembled WGS sequence"/>
</dbReference>
<name>A0A8J5S7X9_ZIZPA</name>
<reference evidence="2" key="1">
    <citation type="journal article" date="2021" name="bioRxiv">
        <title>Whole Genome Assembly and Annotation of Northern Wild Rice, Zizania palustris L., Supports a Whole Genome Duplication in the Zizania Genus.</title>
        <authorList>
            <person name="Haas M."/>
            <person name="Kono T."/>
            <person name="Macchietto M."/>
            <person name="Millas R."/>
            <person name="McGilp L."/>
            <person name="Shao M."/>
            <person name="Duquette J."/>
            <person name="Hirsch C.N."/>
            <person name="Kimball J."/>
        </authorList>
    </citation>
    <scope>NUCLEOTIDE SEQUENCE</scope>
    <source>
        <tissue evidence="2">Fresh leaf tissue</tissue>
    </source>
</reference>
<sequence length="202" mass="22420">MRCQSKVESTLGRKGWRRSRQNGERANSGSYGWVWRRATRPNDAARRQATRPMRREAAWRRSTRPVRREATPGDEARASQGGAARGDCDARWRGAGRRRREAAPIGRAGAAPLVVIARMGKGSSPTRLLVSPRRAPRGSCRAFSSPRGLGLRPMPWNKVKYTKNEGRFDKNNSNAAAAKTRVAFLPQLQGVKHGGCSNSFRL</sequence>
<feature type="compositionally biased region" description="Basic and acidic residues" evidence="1">
    <location>
        <begin position="66"/>
        <end position="77"/>
    </location>
</feature>
<dbReference type="AlphaFoldDB" id="A0A8J5S7X9"/>
<evidence type="ECO:0000313" key="2">
    <source>
        <dbReference type="EMBL" id="KAG8060338.1"/>
    </source>
</evidence>
<keyword evidence="3" id="KW-1185">Reference proteome</keyword>
<reference evidence="2" key="2">
    <citation type="submission" date="2021-02" db="EMBL/GenBank/DDBJ databases">
        <authorList>
            <person name="Kimball J.A."/>
            <person name="Haas M.W."/>
            <person name="Macchietto M."/>
            <person name="Kono T."/>
            <person name="Duquette J."/>
            <person name="Shao M."/>
        </authorList>
    </citation>
    <scope>NUCLEOTIDE SEQUENCE</scope>
    <source>
        <tissue evidence="2">Fresh leaf tissue</tissue>
    </source>
</reference>
<dbReference type="EMBL" id="JAAALK010000287">
    <property type="protein sequence ID" value="KAG8060338.1"/>
    <property type="molecule type" value="Genomic_DNA"/>
</dbReference>
<proteinExistence type="predicted"/>
<feature type="region of interest" description="Disordered" evidence="1">
    <location>
        <begin position="124"/>
        <end position="146"/>
    </location>
</feature>
<evidence type="ECO:0000256" key="1">
    <source>
        <dbReference type="SAM" id="MobiDB-lite"/>
    </source>
</evidence>
<protein>
    <submittedName>
        <fullName evidence="2">Uncharacterized protein</fullName>
    </submittedName>
</protein>
<gene>
    <name evidence="2" type="ORF">GUJ93_ZPchr0002g26314</name>
</gene>
<comment type="caution">
    <text evidence="2">The sequence shown here is derived from an EMBL/GenBank/DDBJ whole genome shotgun (WGS) entry which is preliminary data.</text>
</comment>